<dbReference type="Gene3D" id="2.60.120.10">
    <property type="entry name" value="Jelly Rolls"/>
    <property type="match status" value="1"/>
</dbReference>
<comment type="caution">
    <text evidence="2">The sequence shown here is derived from an EMBL/GenBank/DDBJ whole genome shotgun (WGS) entry which is preliminary data.</text>
</comment>
<dbReference type="EMBL" id="JASGBP010000001">
    <property type="protein sequence ID" value="MDI9255971.1"/>
    <property type="molecule type" value="Genomic_DNA"/>
</dbReference>
<accession>A0ABT6XLK7</accession>
<evidence type="ECO:0000259" key="1">
    <source>
        <dbReference type="PROSITE" id="PS50042"/>
    </source>
</evidence>
<keyword evidence="3" id="KW-1185">Reference proteome</keyword>
<evidence type="ECO:0000313" key="3">
    <source>
        <dbReference type="Proteomes" id="UP001230035"/>
    </source>
</evidence>
<dbReference type="InterPro" id="IPR000595">
    <property type="entry name" value="cNMP-bd_dom"/>
</dbReference>
<sequence length="197" mass="22888">MKTPSQSSSFLDYLCLFIQDSDTHATALQDIISRFEVLTLKKNQFVVTEGQVCLYFCYVESGILQHAIMVEGEEKTTYLALRHSVTSSLNSFLNTIPSRKSVKALVDSKLWVIDVKSFRDLLSNNEVFHQFYYNLIEKQIMLIDDYRIDLLTLTPEERYKKLLVTEPKLLQEVPLHYLASFLGISNRHMSRIRKNIV</sequence>
<dbReference type="InterPro" id="IPR018490">
    <property type="entry name" value="cNMP-bd_dom_sf"/>
</dbReference>
<name>A0ABT6XLK7_9FLAO</name>
<organism evidence="2 3">
    <name type="scientific">Flavobacterium sedimenticola</name>
    <dbReference type="NCBI Taxonomy" id="3043286"/>
    <lineage>
        <taxon>Bacteria</taxon>
        <taxon>Pseudomonadati</taxon>
        <taxon>Bacteroidota</taxon>
        <taxon>Flavobacteriia</taxon>
        <taxon>Flavobacteriales</taxon>
        <taxon>Flavobacteriaceae</taxon>
        <taxon>Flavobacterium</taxon>
    </lineage>
</organism>
<proteinExistence type="predicted"/>
<dbReference type="PROSITE" id="PS50042">
    <property type="entry name" value="CNMP_BINDING_3"/>
    <property type="match status" value="1"/>
</dbReference>
<evidence type="ECO:0000313" key="2">
    <source>
        <dbReference type="EMBL" id="MDI9255971.1"/>
    </source>
</evidence>
<protein>
    <submittedName>
        <fullName evidence="2">Crp/Fnr family transcriptional regulator</fullName>
    </submittedName>
</protein>
<dbReference type="RefSeq" id="WP_283237658.1">
    <property type="nucleotide sequence ID" value="NZ_JASGBP010000001.1"/>
</dbReference>
<feature type="domain" description="Cyclic nucleotide-binding" evidence="1">
    <location>
        <begin position="16"/>
        <end position="139"/>
    </location>
</feature>
<dbReference type="CDD" id="cd00038">
    <property type="entry name" value="CAP_ED"/>
    <property type="match status" value="1"/>
</dbReference>
<dbReference type="InterPro" id="IPR014710">
    <property type="entry name" value="RmlC-like_jellyroll"/>
</dbReference>
<reference evidence="2 3" key="1">
    <citation type="submission" date="2023-05" db="EMBL/GenBank/DDBJ databases">
        <title>Flavobacterium sedimenti sp. nov., isolated from the sediment.</title>
        <authorList>
            <person name="Wu N."/>
        </authorList>
    </citation>
    <scope>NUCLEOTIDE SEQUENCE [LARGE SCALE GENOMIC DNA]</scope>
    <source>
        <strain evidence="2 3">YZ-48</strain>
    </source>
</reference>
<dbReference type="SUPFAM" id="SSF51206">
    <property type="entry name" value="cAMP-binding domain-like"/>
    <property type="match status" value="1"/>
</dbReference>
<gene>
    <name evidence="2" type="ORF">QHT84_00940</name>
</gene>
<dbReference type="Pfam" id="PF00027">
    <property type="entry name" value="cNMP_binding"/>
    <property type="match status" value="1"/>
</dbReference>
<dbReference type="Proteomes" id="UP001230035">
    <property type="component" value="Unassembled WGS sequence"/>
</dbReference>